<evidence type="ECO:0000256" key="1">
    <source>
        <dbReference type="ARBA" id="ARBA00022679"/>
    </source>
</evidence>
<comment type="pathway">
    <text evidence="5">Cofactor biosynthesis; coenzyme F420 biosynthesis.</text>
</comment>
<dbReference type="PANTHER" id="PTHR40392:SF1">
    <property type="entry name" value="2-PHOSPHO-L-LACTATE GUANYLYLTRANSFERASE"/>
    <property type="match status" value="1"/>
</dbReference>
<keyword evidence="4 5" id="KW-0342">GTP-binding</keyword>
<dbReference type="InterPro" id="IPR029044">
    <property type="entry name" value="Nucleotide-diphossugar_trans"/>
</dbReference>
<dbReference type="EMBL" id="CP023466">
    <property type="protein sequence ID" value="ATE78230.1"/>
    <property type="molecule type" value="Genomic_DNA"/>
</dbReference>
<protein>
    <recommendedName>
        <fullName evidence="5">3-phospho-D-glycerate guanylyltransferase</fullName>
        <shortName evidence="5">3PG guanylyltransferase</shortName>
        <ecNumber evidence="5">2.7.7.106</ecNumber>
    </recommendedName>
</protein>
<comment type="function">
    <text evidence="5">Guanylyltransferase that catalyzes the activation of (2R)-3-phosphoglycerate (3PG) as 3-[(R)-glyceryl]-diphospho-5'-guanosine, via the condensation of 3PG with GTP. It is involved in the biosynthesis of a derivative of the hydride carrier cofactor coenzyme F420, 3PG-F420.</text>
</comment>
<dbReference type="RefSeq" id="WP_096480516.1">
    <property type="nucleotide sequence ID" value="NZ_CP023466.1"/>
</dbReference>
<dbReference type="EC" id="2.7.7.106" evidence="5"/>
<gene>
    <name evidence="6" type="primary">cofC</name>
    <name evidence="5" type="synonym">fbiD</name>
    <name evidence="6" type="ORF">CNN82_18025</name>
</gene>
<dbReference type="Gene3D" id="3.90.550.10">
    <property type="entry name" value="Spore Coat Polysaccharide Biosynthesis Protein SpsA, Chain A"/>
    <property type="match status" value="1"/>
</dbReference>
<dbReference type="Pfam" id="PF01983">
    <property type="entry name" value="CofC"/>
    <property type="match status" value="1"/>
</dbReference>
<accession>A0AB33ED88</accession>
<keyword evidence="3 5" id="KW-0547">Nucleotide-binding</keyword>
<dbReference type="PANTHER" id="PTHR40392">
    <property type="entry name" value="2-PHOSPHO-L-LACTATE GUANYLYLTRANSFERASE"/>
    <property type="match status" value="1"/>
</dbReference>
<dbReference type="SUPFAM" id="SSF53448">
    <property type="entry name" value="Nucleotide-diphospho-sugar transferases"/>
    <property type="match status" value="1"/>
</dbReference>
<dbReference type="InterPro" id="IPR002835">
    <property type="entry name" value="CofC"/>
</dbReference>
<dbReference type="HAMAP" id="MF_02114">
    <property type="entry name" value="CofC"/>
    <property type="match status" value="1"/>
</dbReference>
<keyword evidence="2 5" id="KW-0548">Nucleotidyltransferase</keyword>
<evidence type="ECO:0000256" key="2">
    <source>
        <dbReference type="ARBA" id="ARBA00022695"/>
    </source>
</evidence>
<comment type="similarity">
    <text evidence="5">Belongs to the CofC family.</text>
</comment>
<organism evidence="6 7">
    <name type="scientific">Pseudomonas frederiksbergensis</name>
    <dbReference type="NCBI Taxonomy" id="104087"/>
    <lineage>
        <taxon>Bacteria</taxon>
        <taxon>Pseudomonadati</taxon>
        <taxon>Pseudomonadota</taxon>
        <taxon>Gammaproteobacteria</taxon>
        <taxon>Pseudomonadales</taxon>
        <taxon>Pseudomonadaceae</taxon>
        <taxon>Pseudomonas</taxon>
    </lineage>
</organism>
<dbReference type="GO" id="GO:0043814">
    <property type="term" value="F:phospholactate guanylyltransferase activity"/>
    <property type="evidence" value="ECO:0007669"/>
    <property type="project" value="InterPro"/>
</dbReference>
<keyword evidence="1 5" id="KW-0808">Transferase</keyword>
<evidence type="ECO:0000313" key="6">
    <source>
        <dbReference type="EMBL" id="ATE78230.1"/>
    </source>
</evidence>
<evidence type="ECO:0000256" key="3">
    <source>
        <dbReference type="ARBA" id="ARBA00022741"/>
    </source>
</evidence>
<dbReference type="NCBIfam" id="TIGR03552">
    <property type="entry name" value="F420_cofC"/>
    <property type="match status" value="1"/>
</dbReference>
<sequence>MNSSTEVVWAVVPIKSFSQAKTRLSSVLTSDDRQRLACAMADDVLSAIRASGVADLLCILTDRGSPAIDELAMRYGALALLDRQVAAVPSLNAAIAGVAELAHAKGADTVMIVHSDLPLLNATALVNVMQTWHSLPASRRAVLARSKDGGTSVLLVNHAKSFAYQFGAGSFALHRAECARLEHTIATIEQLPTVLDIDTPDDFELLRLAAQAGRCGPHTTALIAALYPFESMHAMEPALCAN</sequence>
<comment type="catalytic activity">
    <reaction evidence="5">
        <text>(2R)-3-phosphoglycerate + GTP + H(+) = 3-[(R)-glyceryl]-diphospho-5'-guanosine + diphosphate</text>
        <dbReference type="Rhea" id="RHEA:63440"/>
        <dbReference type="ChEBI" id="CHEBI:15378"/>
        <dbReference type="ChEBI" id="CHEBI:33019"/>
        <dbReference type="ChEBI" id="CHEBI:37565"/>
        <dbReference type="ChEBI" id="CHEBI:58272"/>
        <dbReference type="ChEBI" id="CHEBI:147306"/>
        <dbReference type="EC" id="2.7.7.106"/>
    </reaction>
</comment>
<dbReference type="GO" id="GO:0052645">
    <property type="term" value="P:F420-0 metabolic process"/>
    <property type="evidence" value="ECO:0007669"/>
    <property type="project" value="UniProtKB-UniRule"/>
</dbReference>
<proteinExistence type="inferred from homology"/>
<evidence type="ECO:0000256" key="5">
    <source>
        <dbReference type="HAMAP-Rule" id="MF_02114"/>
    </source>
</evidence>
<dbReference type="AlphaFoldDB" id="A0AB33ED88"/>
<evidence type="ECO:0000313" key="7">
    <source>
        <dbReference type="Proteomes" id="UP000218385"/>
    </source>
</evidence>
<dbReference type="GO" id="GO:0005525">
    <property type="term" value="F:GTP binding"/>
    <property type="evidence" value="ECO:0007669"/>
    <property type="project" value="UniProtKB-KW"/>
</dbReference>
<evidence type="ECO:0000256" key="4">
    <source>
        <dbReference type="ARBA" id="ARBA00023134"/>
    </source>
</evidence>
<reference evidence="6 7" key="1">
    <citation type="submission" date="2017-09" db="EMBL/GenBank/DDBJ databases">
        <title>Complete Genome sequence of Lysobacter capsici KNU-15.</title>
        <authorList>
            <person name="Kim M.-C."/>
            <person name="Yi H."/>
            <person name="Lee D.-W."/>
            <person name="Shin J.-H."/>
        </authorList>
    </citation>
    <scope>NUCLEOTIDE SEQUENCE [LARGE SCALE GENOMIC DNA]</scope>
    <source>
        <strain evidence="6 7">KNU-15</strain>
    </source>
</reference>
<dbReference type="Proteomes" id="UP000218385">
    <property type="component" value="Chromosome"/>
</dbReference>
<name>A0AB33ED88_9PSED</name>